<dbReference type="InterPro" id="IPR036918">
    <property type="entry name" value="Pyrv_Knase_C_sf"/>
</dbReference>
<comment type="caution">
    <text evidence="2">The sequence shown here is derived from an EMBL/GenBank/DDBJ whole genome shotgun (WGS) entry which is preliminary data.</text>
</comment>
<gene>
    <name evidence="2" type="ORF">BWY04_01190</name>
</gene>
<dbReference type="EMBL" id="MWDB01000031">
    <property type="protein sequence ID" value="OQB40819.1"/>
    <property type="molecule type" value="Genomic_DNA"/>
</dbReference>
<dbReference type="SUPFAM" id="SSF52935">
    <property type="entry name" value="PK C-terminal domain-like"/>
    <property type="match status" value="1"/>
</dbReference>
<dbReference type="GO" id="GO:0016301">
    <property type="term" value="F:kinase activity"/>
    <property type="evidence" value="ECO:0007669"/>
    <property type="project" value="UniProtKB-KW"/>
</dbReference>
<keyword evidence="2" id="KW-0418">Kinase</keyword>
<organism evidence="2">
    <name type="scientific">candidate division CPR1 bacterium ADurb.Bin160</name>
    <dbReference type="NCBI Taxonomy" id="1852826"/>
    <lineage>
        <taxon>Bacteria</taxon>
        <taxon>candidate division CPR1</taxon>
    </lineage>
</organism>
<name>A0A1V5ZKU3_9BACT</name>
<accession>A0A1V5ZKU3</accession>
<protein>
    <submittedName>
        <fullName evidence="2">Pyruvate kinase</fullName>
    </submittedName>
</protein>
<evidence type="ECO:0000259" key="1">
    <source>
        <dbReference type="Pfam" id="PF02887"/>
    </source>
</evidence>
<dbReference type="Pfam" id="PF02887">
    <property type="entry name" value="PK_C"/>
    <property type="match status" value="1"/>
</dbReference>
<dbReference type="Gene3D" id="3.40.1380.20">
    <property type="entry name" value="Pyruvate kinase, C-terminal domain"/>
    <property type="match status" value="1"/>
</dbReference>
<reference evidence="2" key="1">
    <citation type="submission" date="2017-02" db="EMBL/GenBank/DDBJ databases">
        <title>Delving into the versatile metabolic prowess of the omnipresent phylum Bacteroidetes.</title>
        <authorList>
            <person name="Nobu M.K."/>
            <person name="Mei R."/>
            <person name="Narihiro T."/>
            <person name="Kuroda K."/>
            <person name="Liu W.-T."/>
        </authorList>
    </citation>
    <scope>NUCLEOTIDE SEQUENCE</scope>
    <source>
        <strain evidence="2">ADurb.Bin160</strain>
    </source>
</reference>
<evidence type="ECO:0000313" key="2">
    <source>
        <dbReference type="EMBL" id="OQB40819.1"/>
    </source>
</evidence>
<dbReference type="Proteomes" id="UP000485621">
    <property type="component" value="Unassembled WGS sequence"/>
</dbReference>
<keyword evidence="2" id="KW-0670">Pyruvate</keyword>
<feature type="domain" description="Pyruvate kinase C-terminal" evidence="1">
    <location>
        <begin position="27"/>
        <end position="85"/>
    </location>
</feature>
<dbReference type="InterPro" id="IPR015795">
    <property type="entry name" value="Pyrv_Knase_C"/>
</dbReference>
<proteinExistence type="predicted"/>
<keyword evidence="2" id="KW-0808">Transferase</keyword>
<sequence>MEKCESEVKDVEAKRFDNDEDFAVRDYIIYSAYRITRELDIKAIVCFTDNGYSSARLSSLAPKVPVITFTKSDETYRFLNMIRGVR</sequence>
<dbReference type="AlphaFoldDB" id="A0A1V5ZKU3"/>